<dbReference type="AlphaFoldDB" id="K2BVB1"/>
<accession>K2BVB1</accession>
<evidence type="ECO:0000259" key="2">
    <source>
        <dbReference type="PROSITE" id="PS50975"/>
    </source>
</evidence>
<evidence type="ECO:0000313" key="3">
    <source>
        <dbReference type="EMBL" id="EKD66134.1"/>
    </source>
</evidence>
<dbReference type="InterPro" id="IPR013815">
    <property type="entry name" value="ATP_grasp_subdomain_1"/>
</dbReference>
<dbReference type="InterPro" id="IPR011761">
    <property type="entry name" value="ATP-grasp"/>
</dbReference>
<comment type="caution">
    <text evidence="3">The sequence shown here is derived from an EMBL/GenBank/DDBJ whole genome shotgun (WGS) entry which is preliminary data.</text>
</comment>
<protein>
    <recommendedName>
        <fullName evidence="2">ATP-grasp domain-containing protein</fullName>
    </recommendedName>
</protein>
<feature type="domain" description="ATP-grasp" evidence="2">
    <location>
        <begin position="72"/>
        <end position="324"/>
    </location>
</feature>
<dbReference type="PROSITE" id="PS50975">
    <property type="entry name" value="ATP_GRASP"/>
    <property type="match status" value="1"/>
</dbReference>
<gene>
    <name evidence="3" type="ORF">ACD_49C00064G0037</name>
</gene>
<keyword evidence="1" id="KW-0067">ATP-binding</keyword>
<organism evidence="3">
    <name type="scientific">uncultured bacterium</name>
    <name type="common">gcode 4</name>
    <dbReference type="NCBI Taxonomy" id="1234023"/>
    <lineage>
        <taxon>Bacteria</taxon>
        <taxon>environmental samples</taxon>
    </lineage>
</organism>
<dbReference type="EMBL" id="AMFJ01021650">
    <property type="protein sequence ID" value="EKD66134.1"/>
    <property type="molecule type" value="Genomic_DNA"/>
</dbReference>
<reference evidence="3" key="1">
    <citation type="journal article" date="2012" name="Science">
        <title>Fermentation, hydrogen, and sulfur metabolism in multiple uncultivated bacterial phyla.</title>
        <authorList>
            <person name="Wrighton K.C."/>
            <person name="Thomas B.C."/>
            <person name="Sharon I."/>
            <person name="Miller C.S."/>
            <person name="Castelle C.J."/>
            <person name="VerBerkmoes N.C."/>
            <person name="Wilkins M.J."/>
            <person name="Hettich R.L."/>
            <person name="Lipton M.S."/>
            <person name="Williams K.H."/>
            <person name="Long P.E."/>
            <person name="Banfield J.F."/>
        </authorList>
    </citation>
    <scope>NUCLEOTIDE SEQUENCE [LARGE SCALE GENOMIC DNA]</scope>
</reference>
<dbReference type="Gene3D" id="3.30.1490.20">
    <property type="entry name" value="ATP-grasp fold, A domain"/>
    <property type="match status" value="1"/>
</dbReference>
<name>K2BVB1_9BACT</name>
<dbReference type="GO" id="GO:0046872">
    <property type="term" value="F:metal ion binding"/>
    <property type="evidence" value="ECO:0007669"/>
    <property type="project" value="InterPro"/>
</dbReference>
<dbReference type="SUPFAM" id="SSF56059">
    <property type="entry name" value="Glutathione synthetase ATP-binding domain-like"/>
    <property type="match status" value="1"/>
</dbReference>
<sequence>MKKLELKDIVHTNQKLLVQELQKRRIDVHSIDSSIELIKAVYKNHEEYILDRFSSLTPHSQVEITADKYLAKKIMHNNWISVTKGEVFNWEEISKALEYISKELSFPIVFKPNWWSHGDEIIMNISSLLEFKEVVNSFCKKFGEKSSFLIEEQFNGKEYRVFIAKTGNYAVLHRDPAYVVGNWIKNILQLIEDENIKREESYSSVCLCPIIIDSQVIPNVHIIPKKWEKIYVRTNSNLAKWGYSIDMTDSIHSSIISIAKKVLNSFPWLPYAWIDILSTNSTFKQNQETYKVLEVNSNPWLSMHMFPGTGKPRNIAKIIVDIIFPETI</sequence>
<keyword evidence="1" id="KW-0547">Nucleotide-binding</keyword>
<proteinExistence type="predicted"/>
<evidence type="ECO:0000256" key="1">
    <source>
        <dbReference type="PROSITE-ProRule" id="PRU00409"/>
    </source>
</evidence>
<dbReference type="GO" id="GO:0005524">
    <property type="term" value="F:ATP binding"/>
    <property type="evidence" value="ECO:0007669"/>
    <property type="project" value="UniProtKB-UniRule"/>
</dbReference>
<dbReference type="Gene3D" id="3.30.470.20">
    <property type="entry name" value="ATP-grasp fold, B domain"/>
    <property type="match status" value="2"/>
</dbReference>